<gene>
    <name evidence="6 8" type="primary">rsmH</name>
    <name evidence="8" type="ORF">JX360_12815</name>
</gene>
<protein>
    <recommendedName>
        <fullName evidence="6">Ribosomal RNA small subunit methyltransferase H</fullName>
        <ecNumber evidence="6">2.1.1.199</ecNumber>
    </recommendedName>
    <alternativeName>
        <fullName evidence="6">16S rRNA m(4)C1402 methyltransferase</fullName>
    </alternativeName>
    <alternativeName>
        <fullName evidence="6">rRNA (cytosine-N(4)-)-methyltransferase RsmH</fullName>
    </alternativeName>
</protein>
<keyword evidence="6" id="KW-0963">Cytoplasm</keyword>
<comment type="caution">
    <text evidence="8">The sequence shown here is derived from an EMBL/GenBank/DDBJ whole genome shotgun (WGS) entry which is preliminary data.</text>
</comment>
<evidence type="ECO:0000256" key="2">
    <source>
        <dbReference type="ARBA" id="ARBA00022552"/>
    </source>
</evidence>
<dbReference type="InterPro" id="IPR002903">
    <property type="entry name" value="RsmH"/>
</dbReference>
<comment type="catalytic activity">
    <reaction evidence="6">
        <text>cytidine(1402) in 16S rRNA + S-adenosyl-L-methionine = N(4)-methylcytidine(1402) in 16S rRNA + S-adenosyl-L-homocysteine + H(+)</text>
        <dbReference type="Rhea" id="RHEA:42928"/>
        <dbReference type="Rhea" id="RHEA-COMP:10286"/>
        <dbReference type="Rhea" id="RHEA-COMP:10287"/>
        <dbReference type="ChEBI" id="CHEBI:15378"/>
        <dbReference type="ChEBI" id="CHEBI:57856"/>
        <dbReference type="ChEBI" id="CHEBI:59789"/>
        <dbReference type="ChEBI" id="CHEBI:74506"/>
        <dbReference type="ChEBI" id="CHEBI:82748"/>
        <dbReference type="EC" id="2.1.1.199"/>
    </reaction>
</comment>
<organism evidence="8 9">
    <name type="scientific">Thermostichus vulcanus str. 'Rupite'</name>
    <dbReference type="NCBI Taxonomy" id="2813851"/>
    <lineage>
        <taxon>Bacteria</taxon>
        <taxon>Bacillati</taxon>
        <taxon>Cyanobacteriota</taxon>
        <taxon>Cyanophyceae</taxon>
        <taxon>Thermostichales</taxon>
        <taxon>Thermostichaceae</taxon>
        <taxon>Thermostichus</taxon>
    </lineage>
</organism>
<keyword evidence="9" id="KW-1185">Reference proteome</keyword>
<feature type="binding site" evidence="6">
    <location>
        <position position="115"/>
    </location>
    <ligand>
        <name>S-adenosyl-L-methionine</name>
        <dbReference type="ChEBI" id="CHEBI:59789"/>
    </ligand>
</feature>
<dbReference type="InterPro" id="IPR023397">
    <property type="entry name" value="SAM-dep_MeTrfase_MraW_recog"/>
</dbReference>
<keyword evidence="2 6" id="KW-0698">rRNA processing</keyword>
<dbReference type="SUPFAM" id="SSF53335">
    <property type="entry name" value="S-adenosyl-L-methionine-dependent methyltransferases"/>
    <property type="match status" value="1"/>
</dbReference>
<evidence type="ECO:0000313" key="9">
    <source>
        <dbReference type="Proteomes" id="UP000830835"/>
    </source>
</evidence>
<dbReference type="SUPFAM" id="SSF81799">
    <property type="entry name" value="Putative methyltransferase TM0872, insert domain"/>
    <property type="match status" value="1"/>
</dbReference>
<dbReference type="PANTHER" id="PTHR11265:SF0">
    <property type="entry name" value="12S RRNA N4-METHYLCYTIDINE METHYLTRANSFERASE"/>
    <property type="match status" value="1"/>
</dbReference>
<keyword evidence="5 6" id="KW-0949">S-adenosyl-L-methionine</keyword>
<dbReference type="RefSeq" id="WP_244351581.1">
    <property type="nucleotide sequence ID" value="NZ_JAFIRA010000036.1"/>
</dbReference>
<keyword evidence="3 6" id="KW-0489">Methyltransferase</keyword>
<dbReference type="EMBL" id="JAFIRA010000036">
    <property type="protein sequence ID" value="MCJ2543775.1"/>
    <property type="molecule type" value="Genomic_DNA"/>
</dbReference>
<comment type="function">
    <text evidence="6">Specifically methylates the N4 position of cytidine in position 1402 (C1402) of 16S rRNA.</text>
</comment>
<reference evidence="8" key="1">
    <citation type="submission" date="2021-02" db="EMBL/GenBank/DDBJ databases">
        <title>The CRISPR/cas machinery reduction and long-range gene transfer in the hot spring cyanobacterium Synechococcus.</title>
        <authorList>
            <person name="Dvorak P."/>
            <person name="Jahodarova E."/>
            <person name="Hasler P."/>
            <person name="Poulickova A."/>
        </authorList>
    </citation>
    <scope>NUCLEOTIDE SEQUENCE</scope>
    <source>
        <strain evidence="8">Rupite</strain>
    </source>
</reference>
<dbReference type="Proteomes" id="UP000830835">
    <property type="component" value="Unassembled WGS sequence"/>
</dbReference>
<dbReference type="PANTHER" id="PTHR11265">
    <property type="entry name" value="S-ADENOSYL-METHYLTRANSFERASE MRAW"/>
    <property type="match status" value="1"/>
</dbReference>
<dbReference type="InterPro" id="IPR029063">
    <property type="entry name" value="SAM-dependent_MTases_sf"/>
</dbReference>
<evidence type="ECO:0000256" key="6">
    <source>
        <dbReference type="HAMAP-Rule" id="MF_01007"/>
    </source>
</evidence>
<feature type="region of interest" description="Disordered" evidence="7">
    <location>
        <begin position="274"/>
        <end position="304"/>
    </location>
</feature>
<evidence type="ECO:0000256" key="1">
    <source>
        <dbReference type="ARBA" id="ARBA00010396"/>
    </source>
</evidence>
<feature type="binding site" evidence="6">
    <location>
        <position position="50"/>
    </location>
    <ligand>
        <name>S-adenosyl-L-methionine</name>
        <dbReference type="ChEBI" id="CHEBI:59789"/>
    </ligand>
</feature>
<comment type="subcellular location">
    <subcellularLocation>
        <location evidence="6">Cytoplasm</location>
    </subcellularLocation>
</comment>
<dbReference type="Pfam" id="PF01795">
    <property type="entry name" value="Methyltransf_5"/>
    <property type="match status" value="1"/>
</dbReference>
<proteinExistence type="inferred from homology"/>
<dbReference type="Gene3D" id="1.10.150.170">
    <property type="entry name" value="Putative methyltransferase TM0872, insert domain"/>
    <property type="match status" value="1"/>
</dbReference>
<dbReference type="EC" id="2.1.1.199" evidence="6"/>
<dbReference type="Gene3D" id="3.40.50.150">
    <property type="entry name" value="Vaccinia Virus protein VP39"/>
    <property type="match status" value="1"/>
</dbReference>
<name>A0ABT0CEK8_THEVL</name>
<evidence type="ECO:0000256" key="7">
    <source>
        <dbReference type="SAM" id="MobiDB-lite"/>
    </source>
</evidence>
<feature type="binding site" evidence="6">
    <location>
        <position position="108"/>
    </location>
    <ligand>
        <name>S-adenosyl-L-methionine</name>
        <dbReference type="ChEBI" id="CHEBI:59789"/>
    </ligand>
</feature>
<feature type="binding site" evidence="6">
    <location>
        <begin position="32"/>
        <end position="34"/>
    </location>
    <ligand>
        <name>S-adenosyl-L-methionine</name>
        <dbReference type="ChEBI" id="CHEBI:59789"/>
    </ligand>
</feature>
<feature type="binding site" evidence="6">
    <location>
        <position position="82"/>
    </location>
    <ligand>
        <name>S-adenosyl-L-methionine</name>
        <dbReference type="ChEBI" id="CHEBI:59789"/>
    </ligand>
</feature>
<dbReference type="NCBIfam" id="TIGR00006">
    <property type="entry name" value="16S rRNA (cytosine(1402)-N(4))-methyltransferase RsmH"/>
    <property type="match status" value="1"/>
</dbReference>
<keyword evidence="4 6" id="KW-0808">Transferase</keyword>
<evidence type="ECO:0000256" key="4">
    <source>
        <dbReference type="ARBA" id="ARBA00022679"/>
    </source>
</evidence>
<accession>A0ABT0CEK8</accession>
<dbReference type="CDD" id="cd02440">
    <property type="entry name" value="AdoMet_MTases"/>
    <property type="match status" value="1"/>
</dbReference>
<sequence>MYQHESVLTEAVVAYLQPQSGGIFLDVTLGGGGHTLALLREGADQVMGLDQDPVALEAAQARFVAAGIPSEGSRIKLWHLNFAEFDLQQHGFQDEQGARIPFDGIVADLGVSSPQLDQPERGFSFRAEGPLDMRMDPSTDQETAADWVNHHDVEELIDIFSRYGEERFARRIAQRIEQSRPLLTTTQLAEVIWQAVPPVARRGRIHPATRVFQALRIAVNRELAVLETLLAQAPNWLKPGGRLAVISFHSLEDRLVKWAFRTDPRWQVITPKPVQPTESEMRHNPRARSAKLRVAARTPDADQH</sequence>
<evidence type="ECO:0000313" key="8">
    <source>
        <dbReference type="EMBL" id="MCJ2543775.1"/>
    </source>
</evidence>
<evidence type="ECO:0000256" key="3">
    <source>
        <dbReference type="ARBA" id="ARBA00022603"/>
    </source>
</evidence>
<comment type="similarity">
    <text evidence="1 6">Belongs to the methyltransferase superfamily. RsmH family.</text>
</comment>
<dbReference type="HAMAP" id="MF_01007">
    <property type="entry name" value="16SrRNA_methyltr_H"/>
    <property type="match status" value="1"/>
</dbReference>
<evidence type="ECO:0000256" key="5">
    <source>
        <dbReference type="ARBA" id="ARBA00022691"/>
    </source>
</evidence>
<dbReference type="PIRSF" id="PIRSF004486">
    <property type="entry name" value="MraW"/>
    <property type="match status" value="1"/>
</dbReference>